<feature type="transmembrane region" description="Helical" evidence="2">
    <location>
        <begin position="26"/>
        <end position="46"/>
    </location>
</feature>
<evidence type="ECO:0000259" key="3">
    <source>
        <dbReference type="Pfam" id="PF07859"/>
    </source>
</evidence>
<comment type="caution">
    <text evidence="4">The sequence shown here is derived from an EMBL/GenBank/DDBJ whole genome shotgun (WGS) entry which is preliminary data.</text>
</comment>
<keyword evidence="5" id="KW-1185">Reference proteome</keyword>
<keyword evidence="2" id="KW-0812">Transmembrane</keyword>
<dbReference type="Pfam" id="PF07859">
    <property type="entry name" value="Abhydrolase_3"/>
    <property type="match status" value="1"/>
</dbReference>
<dbReference type="InterPro" id="IPR050300">
    <property type="entry name" value="GDXG_lipolytic_enzyme"/>
</dbReference>
<protein>
    <submittedName>
        <fullName evidence="4">Alpha/beta hydrolase fold-3</fullName>
    </submittedName>
</protein>
<dbReference type="PANTHER" id="PTHR48081:SF31">
    <property type="entry name" value="STERYL ACETYL HYDROLASE MUG81-RELATED"/>
    <property type="match status" value="1"/>
</dbReference>
<dbReference type="Proteomes" id="UP000031192">
    <property type="component" value="Unassembled WGS sequence"/>
</dbReference>
<dbReference type="GO" id="GO:0016787">
    <property type="term" value="F:hydrolase activity"/>
    <property type="evidence" value="ECO:0007669"/>
    <property type="project" value="UniProtKB-KW"/>
</dbReference>
<accession>A0A0B4G568</accession>
<evidence type="ECO:0000313" key="4">
    <source>
        <dbReference type="EMBL" id="KID81795.1"/>
    </source>
</evidence>
<dbReference type="InterPro" id="IPR029058">
    <property type="entry name" value="AB_hydrolase_fold"/>
</dbReference>
<organism evidence="4 5">
    <name type="scientific">Metarhizium guizhouense (strain ARSEF 977)</name>
    <dbReference type="NCBI Taxonomy" id="1276136"/>
    <lineage>
        <taxon>Eukaryota</taxon>
        <taxon>Fungi</taxon>
        <taxon>Dikarya</taxon>
        <taxon>Ascomycota</taxon>
        <taxon>Pezizomycotina</taxon>
        <taxon>Sordariomycetes</taxon>
        <taxon>Hypocreomycetidae</taxon>
        <taxon>Hypocreales</taxon>
        <taxon>Clavicipitaceae</taxon>
        <taxon>Metarhizium</taxon>
    </lineage>
</organism>
<dbReference type="Gene3D" id="3.40.50.1820">
    <property type="entry name" value="alpha/beta hydrolase"/>
    <property type="match status" value="1"/>
</dbReference>
<evidence type="ECO:0000313" key="5">
    <source>
        <dbReference type="Proteomes" id="UP000031192"/>
    </source>
</evidence>
<gene>
    <name evidence="4" type="ORF">MGU_10872</name>
</gene>
<name>A0A0B4G568_METGA</name>
<sequence length="385" mass="42689">MKLKVTVYPSKPLLTIGELLKLVFKLLLPFPVYMVYNLVCMIPAAILSRMDVRYSFICAIAKTAFLVLGAKEIQKLVPPTRTAYETWIKANARKPAYQGRLCHDVELLDTGRDSALLWLGNRHRAQKVVLYIHGGGYVIPMLPGHLDLCWNNYIAAGANEGVEVAVAMLQYSLAPRGKMPTQLSQVVAGFNRLLSQGFGPQDVFVGGESGGGNLTMQFVGHLLRAHPEVPEVKLLQPLAAVIAISPGLGSNSETRSFQENKYCDMITEDIVRGLAAEFLPDAETEKLDTIDNPWARPLDSDPCFYDRLAEVVREMYFMVGDRELLADHARAMAALVKKQAPNVIVRLHETAGQPHSSILLEATIREVGESTRNMTSWFTGVIRRN</sequence>
<evidence type="ECO:0000256" key="1">
    <source>
        <dbReference type="ARBA" id="ARBA00022801"/>
    </source>
</evidence>
<feature type="domain" description="Alpha/beta hydrolase fold-3" evidence="3">
    <location>
        <begin position="129"/>
        <end position="356"/>
    </location>
</feature>
<keyword evidence="1 4" id="KW-0378">Hydrolase</keyword>
<reference evidence="4 5" key="1">
    <citation type="journal article" date="2014" name="Proc. Natl. Acad. Sci. U.S.A.">
        <title>Trajectory and genomic determinants of fungal-pathogen speciation and host adaptation.</title>
        <authorList>
            <person name="Hu X."/>
            <person name="Xiao G."/>
            <person name="Zheng P."/>
            <person name="Shang Y."/>
            <person name="Su Y."/>
            <person name="Zhang X."/>
            <person name="Liu X."/>
            <person name="Zhan S."/>
            <person name="St Leger R.J."/>
            <person name="Wang C."/>
        </authorList>
    </citation>
    <scope>NUCLEOTIDE SEQUENCE [LARGE SCALE GENOMIC DNA]</scope>
    <source>
        <strain evidence="4 5">ARSEF 977</strain>
    </source>
</reference>
<evidence type="ECO:0000256" key="2">
    <source>
        <dbReference type="SAM" id="Phobius"/>
    </source>
</evidence>
<dbReference type="InterPro" id="IPR013094">
    <property type="entry name" value="AB_hydrolase_3"/>
</dbReference>
<dbReference type="AlphaFoldDB" id="A0A0B4G568"/>
<dbReference type="PANTHER" id="PTHR48081">
    <property type="entry name" value="AB HYDROLASE SUPERFAMILY PROTEIN C4A8.06C"/>
    <property type="match status" value="1"/>
</dbReference>
<proteinExistence type="predicted"/>
<dbReference type="EMBL" id="AZNH01000120">
    <property type="protein sequence ID" value="KID81795.1"/>
    <property type="molecule type" value="Genomic_DNA"/>
</dbReference>
<keyword evidence="2" id="KW-1133">Transmembrane helix</keyword>
<dbReference type="SUPFAM" id="SSF53474">
    <property type="entry name" value="alpha/beta-Hydrolases"/>
    <property type="match status" value="1"/>
</dbReference>
<dbReference type="HOGENOM" id="CLU_042179_2_1_1"/>
<keyword evidence="2" id="KW-0472">Membrane</keyword>